<gene>
    <name evidence="1" type="ORF">PCAMFM013_S038g000068</name>
</gene>
<organism evidence="1 2">
    <name type="scientific">Penicillium camemberti (strain FM 013)</name>
    <dbReference type="NCBI Taxonomy" id="1429867"/>
    <lineage>
        <taxon>Eukaryota</taxon>
        <taxon>Fungi</taxon>
        <taxon>Dikarya</taxon>
        <taxon>Ascomycota</taxon>
        <taxon>Pezizomycotina</taxon>
        <taxon>Eurotiomycetes</taxon>
        <taxon>Eurotiomycetidae</taxon>
        <taxon>Eurotiales</taxon>
        <taxon>Aspergillaceae</taxon>
        <taxon>Penicillium</taxon>
    </lineage>
</organism>
<keyword evidence="2" id="KW-1185">Reference proteome</keyword>
<protein>
    <submittedName>
        <fullName evidence="1">Str. FM013</fullName>
    </submittedName>
</protein>
<dbReference type="Proteomes" id="UP000053732">
    <property type="component" value="Unassembled WGS sequence"/>
</dbReference>
<name>A0A0G4PTH5_PENC3</name>
<dbReference type="AlphaFoldDB" id="A0A0G4PTH5"/>
<reference evidence="1 2" key="1">
    <citation type="journal article" date="2014" name="Nat. Commun.">
        <title>Multiple recent horizontal transfers of a large genomic region in cheese making fungi.</title>
        <authorList>
            <person name="Cheeseman K."/>
            <person name="Ropars J."/>
            <person name="Renault P."/>
            <person name="Dupont J."/>
            <person name="Gouzy J."/>
            <person name="Branca A."/>
            <person name="Abraham A.L."/>
            <person name="Ceppi M."/>
            <person name="Conseiller E."/>
            <person name="Debuchy R."/>
            <person name="Malagnac F."/>
            <person name="Goarin A."/>
            <person name="Silar P."/>
            <person name="Lacoste S."/>
            <person name="Sallet E."/>
            <person name="Bensimon A."/>
            <person name="Giraud T."/>
            <person name="Brygoo Y."/>
        </authorList>
    </citation>
    <scope>NUCLEOTIDE SEQUENCE [LARGE SCALE GENOMIC DNA]</scope>
    <source>
        <strain evidence="2">FM 013</strain>
    </source>
</reference>
<evidence type="ECO:0000313" key="1">
    <source>
        <dbReference type="EMBL" id="CRL29665.1"/>
    </source>
</evidence>
<sequence length="57" mass="6399">MAWRDDGLCFLNNSHRYIRVKTRRALSLLGCDSRIGHLNDCHCSSAPTSLVTNGLPR</sequence>
<proteinExistence type="predicted"/>
<dbReference type="EMBL" id="HG793171">
    <property type="protein sequence ID" value="CRL29665.1"/>
    <property type="molecule type" value="Genomic_DNA"/>
</dbReference>
<accession>A0A0G4PTH5</accession>
<evidence type="ECO:0000313" key="2">
    <source>
        <dbReference type="Proteomes" id="UP000053732"/>
    </source>
</evidence>